<dbReference type="GO" id="GO:0070006">
    <property type="term" value="F:metalloaminopeptidase activity"/>
    <property type="evidence" value="ECO:0007669"/>
    <property type="project" value="TreeGrafter"/>
</dbReference>
<dbReference type="InterPro" id="IPR024571">
    <property type="entry name" value="ERAP1-like_C_dom"/>
</dbReference>
<dbReference type="FunFam" id="1.10.390.10:FF:000001">
    <property type="entry name" value="Aminopeptidase"/>
    <property type="match status" value="1"/>
</dbReference>
<dbReference type="GO" id="GO:0016020">
    <property type="term" value="C:membrane"/>
    <property type="evidence" value="ECO:0007669"/>
    <property type="project" value="TreeGrafter"/>
</dbReference>
<dbReference type="InterPro" id="IPR034016">
    <property type="entry name" value="M1_APN-typ"/>
</dbReference>
<keyword evidence="2 11" id="KW-0031">Aminopeptidase</keyword>
<feature type="domain" description="Aminopeptidase N-like N-terminal" evidence="14">
    <location>
        <begin position="14"/>
        <end position="191"/>
    </location>
</feature>
<dbReference type="CDD" id="cd09601">
    <property type="entry name" value="M1_APN-Q_like"/>
    <property type="match status" value="1"/>
</dbReference>
<dbReference type="GO" id="GO:0008270">
    <property type="term" value="F:zinc ion binding"/>
    <property type="evidence" value="ECO:0007669"/>
    <property type="project" value="UniProtKB-UniRule"/>
</dbReference>
<sequence length="892" mass="100809">MVPSTFNRLPRYVVPIRYEIEIVPCFSTFKFTGRMSLSISIAEGCSEILLNAKYISVNRAMFNGINVEVIEKPEHEQVSFVLEQSSPVVLGELKIEYTGTINEKMEGFYRSSYISDGKEHYLLSTDFEATGARQAFPCLDEPDFKAVFSIKLVIPREKIAISNMPLLSVAECGVNKVAFHFQDTPKMSTYLVAFAVGDLEYTEATDKNGVLVRVYSRKGLLSEQNQGSIALNVACHSLPFYGEYFGIKYPLSKVDLLAVPNMCGGAMENWGLITFRERLLLANPHTLSPTTKEVITTIISHEIAHMWFGNLVTMKWWTDLWLKEGFAAWIEYFCSDRCFPEMDIWTHFSYHRVASALRLDALSSSHPIEVEVSNPDEINEIFDTISYCKGASLINMLHAFLGDDAFRSGLSFYLKKHAYSNAVTEDLWFALSSSSGIDVGSIMRPWTLNVGFPVVSVLPINVNNNSLKVQLSQEQYKLHPDSTQADAKLWPVPISLTCSSKDRKHSLILKHILKTALEVVEIPLDWVASNNLDDYVIRANADATGFYHVRYDCKQMNNLVNDMKLGGWSTSGRFVFINDGFALAKAGYINAYDWLILLPKLMVNENEFSVWRGVLRDGLNTYIKRIIQSSDISSLLYNRFLLKLVYPAVNRLNLFKNWDCLPHNMSMLRSLLLSVIGAEAEDNNVIEEAKQRFASHRSGHKVLPNDLRAAIYTIVVRHGSADVIEYLMNAYSHTDSSEERHHILLALGAAPCTSCGDFNNSSSSSPLENVLQFFLDPKGPVKDQDRIHGLIACSSWSNSARLATWKSITNNWSRIIELYSGQFLLPSLLENVLSGFSEKSHISEIKEFLNANPVFCTRTISQIYETWSINQIVLERDSQLISKATKYCMQYF</sequence>
<evidence type="ECO:0000256" key="1">
    <source>
        <dbReference type="ARBA" id="ARBA00010136"/>
    </source>
</evidence>
<dbReference type="Gene3D" id="2.60.40.1730">
    <property type="entry name" value="tricorn interacting facor f3 domain"/>
    <property type="match status" value="1"/>
</dbReference>
<dbReference type="Pfam" id="PF17900">
    <property type="entry name" value="Peptidase_M1_N"/>
    <property type="match status" value="1"/>
</dbReference>
<dbReference type="InterPro" id="IPR050344">
    <property type="entry name" value="Peptidase_M1_aminopeptidases"/>
</dbReference>
<dbReference type="InterPro" id="IPR014782">
    <property type="entry name" value="Peptidase_M1_dom"/>
</dbReference>
<dbReference type="Gene3D" id="2.60.40.1910">
    <property type="match status" value="1"/>
</dbReference>
<reference evidence="15" key="1">
    <citation type="submission" date="2022-04" db="EMBL/GenBank/DDBJ databases">
        <authorList>
            <person name="Xu L."/>
            <person name="Lv Z."/>
        </authorList>
    </citation>
    <scope>NUCLEOTIDE SEQUENCE</scope>
    <source>
        <strain evidence="15">LV_2022a</strain>
    </source>
</reference>
<dbReference type="PANTHER" id="PTHR11533">
    <property type="entry name" value="PROTEASE M1 ZINC METALLOPROTEASE"/>
    <property type="match status" value="1"/>
</dbReference>
<organism evidence="15 16">
    <name type="scientific">Schistosoma mekongi</name>
    <name type="common">Parasitic worm</name>
    <dbReference type="NCBI Taxonomy" id="38744"/>
    <lineage>
        <taxon>Eukaryota</taxon>
        <taxon>Metazoa</taxon>
        <taxon>Spiralia</taxon>
        <taxon>Lophotrochozoa</taxon>
        <taxon>Platyhelminthes</taxon>
        <taxon>Trematoda</taxon>
        <taxon>Digenea</taxon>
        <taxon>Strigeidida</taxon>
        <taxon>Schistosomatoidea</taxon>
        <taxon>Schistosomatidae</taxon>
        <taxon>Schistosoma</taxon>
    </lineage>
</organism>
<dbReference type="GO" id="GO:0042277">
    <property type="term" value="F:peptide binding"/>
    <property type="evidence" value="ECO:0007669"/>
    <property type="project" value="TreeGrafter"/>
</dbReference>
<reference evidence="15" key="2">
    <citation type="journal article" date="2023" name="Infect Dis Poverty">
        <title>Chromosome-scale genome of the human blood fluke Schistosoma mekongi and its implications for public health.</title>
        <authorList>
            <person name="Zhou M."/>
            <person name="Xu L."/>
            <person name="Xu D."/>
            <person name="Chen W."/>
            <person name="Khan J."/>
            <person name="Hu Y."/>
            <person name="Huang H."/>
            <person name="Wei H."/>
            <person name="Zhang Y."/>
            <person name="Chusongsang P."/>
            <person name="Tanasarnprasert K."/>
            <person name="Hu X."/>
            <person name="Limpanont Y."/>
            <person name="Lv Z."/>
        </authorList>
    </citation>
    <scope>NUCLEOTIDE SEQUENCE</scope>
    <source>
        <strain evidence="15">LV_2022a</strain>
    </source>
</reference>
<feature type="active site" description="Proton acceptor" evidence="8">
    <location>
        <position position="302"/>
    </location>
</feature>
<evidence type="ECO:0000256" key="6">
    <source>
        <dbReference type="ARBA" id="ARBA00022833"/>
    </source>
</evidence>
<dbReference type="AlphaFoldDB" id="A0AAE2D733"/>
<evidence type="ECO:0000256" key="2">
    <source>
        <dbReference type="ARBA" id="ARBA00022438"/>
    </source>
</evidence>
<protein>
    <recommendedName>
        <fullName evidence="11">Aminopeptidase</fullName>
        <ecNumber evidence="11">3.4.11.-</ecNumber>
    </recommendedName>
</protein>
<evidence type="ECO:0000256" key="10">
    <source>
        <dbReference type="PIRSR" id="PIRSR634016-4"/>
    </source>
</evidence>
<dbReference type="PRINTS" id="PR00756">
    <property type="entry name" value="ALADIPTASE"/>
</dbReference>
<feature type="binding site" evidence="9">
    <location>
        <position position="301"/>
    </location>
    <ligand>
        <name>Zn(2+)</name>
        <dbReference type="ChEBI" id="CHEBI:29105"/>
        <note>catalytic</note>
    </ligand>
</feature>
<evidence type="ECO:0000256" key="7">
    <source>
        <dbReference type="ARBA" id="ARBA00023049"/>
    </source>
</evidence>
<dbReference type="GO" id="GO:0005737">
    <property type="term" value="C:cytoplasm"/>
    <property type="evidence" value="ECO:0007669"/>
    <property type="project" value="TreeGrafter"/>
</dbReference>
<evidence type="ECO:0000256" key="9">
    <source>
        <dbReference type="PIRSR" id="PIRSR634016-3"/>
    </source>
</evidence>
<evidence type="ECO:0000313" key="16">
    <source>
        <dbReference type="Proteomes" id="UP001292079"/>
    </source>
</evidence>
<dbReference type="Pfam" id="PF11838">
    <property type="entry name" value="ERAP1_C"/>
    <property type="match status" value="1"/>
</dbReference>
<dbReference type="PANTHER" id="PTHR11533:SF174">
    <property type="entry name" value="PUROMYCIN-SENSITIVE AMINOPEPTIDASE-RELATED"/>
    <property type="match status" value="1"/>
</dbReference>
<dbReference type="Gene3D" id="1.25.50.20">
    <property type="match status" value="1"/>
</dbReference>
<feature type="binding site" evidence="9">
    <location>
        <position position="324"/>
    </location>
    <ligand>
        <name>Zn(2+)</name>
        <dbReference type="ChEBI" id="CHEBI:29105"/>
        <note>catalytic</note>
    </ligand>
</feature>
<dbReference type="SUPFAM" id="SSF55486">
    <property type="entry name" value="Metalloproteases ('zincins'), catalytic domain"/>
    <property type="match status" value="1"/>
</dbReference>
<dbReference type="Proteomes" id="UP001292079">
    <property type="component" value="Unassembled WGS sequence"/>
</dbReference>
<evidence type="ECO:0000256" key="8">
    <source>
        <dbReference type="PIRSR" id="PIRSR634016-1"/>
    </source>
</evidence>
<comment type="caution">
    <text evidence="15">The sequence shown here is derived from an EMBL/GenBank/DDBJ whole genome shotgun (WGS) entry which is preliminary data.</text>
</comment>
<dbReference type="InterPro" id="IPR042097">
    <property type="entry name" value="Aminopeptidase_N-like_N_sf"/>
</dbReference>
<evidence type="ECO:0000313" key="15">
    <source>
        <dbReference type="EMBL" id="KAK4473607.1"/>
    </source>
</evidence>
<gene>
    <name evidence="15" type="ORF">MN116_002960</name>
</gene>
<evidence type="ECO:0000259" key="12">
    <source>
        <dbReference type="Pfam" id="PF01433"/>
    </source>
</evidence>
<evidence type="ECO:0000259" key="14">
    <source>
        <dbReference type="Pfam" id="PF17900"/>
    </source>
</evidence>
<evidence type="ECO:0000256" key="5">
    <source>
        <dbReference type="ARBA" id="ARBA00022801"/>
    </source>
</evidence>
<comment type="similarity">
    <text evidence="1 11">Belongs to the peptidase M1 family.</text>
</comment>
<name>A0AAE2D733_SCHME</name>
<evidence type="ECO:0000256" key="11">
    <source>
        <dbReference type="RuleBase" id="RU364040"/>
    </source>
</evidence>
<evidence type="ECO:0000259" key="13">
    <source>
        <dbReference type="Pfam" id="PF11838"/>
    </source>
</evidence>
<feature type="binding site" evidence="9">
    <location>
        <position position="305"/>
    </location>
    <ligand>
        <name>Zn(2+)</name>
        <dbReference type="ChEBI" id="CHEBI:29105"/>
        <note>catalytic</note>
    </ligand>
</feature>
<keyword evidence="16" id="KW-1185">Reference proteome</keyword>
<evidence type="ECO:0000256" key="4">
    <source>
        <dbReference type="ARBA" id="ARBA00022723"/>
    </source>
</evidence>
<feature type="domain" description="Peptidase M1 membrane alanine aminopeptidase" evidence="12">
    <location>
        <begin position="230"/>
        <end position="446"/>
    </location>
</feature>
<dbReference type="SUPFAM" id="SSF63737">
    <property type="entry name" value="Leukotriene A4 hydrolase N-terminal domain"/>
    <property type="match status" value="1"/>
</dbReference>
<keyword evidence="3 11" id="KW-0645">Protease</keyword>
<dbReference type="Pfam" id="PF01433">
    <property type="entry name" value="Peptidase_M1"/>
    <property type="match status" value="1"/>
</dbReference>
<dbReference type="GO" id="GO:0043171">
    <property type="term" value="P:peptide catabolic process"/>
    <property type="evidence" value="ECO:0007669"/>
    <property type="project" value="TreeGrafter"/>
</dbReference>
<feature type="site" description="Transition state stabilizer" evidence="10">
    <location>
        <position position="387"/>
    </location>
</feature>
<feature type="domain" description="ERAP1-like C-terminal" evidence="13">
    <location>
        <begin position="538"/>
        <end position="866"/>
    </location>
</feature>
<accession>A0AAE2D733</accession>
<dbReference type="EC" id="3.4.11.-" evidence="11"/>
<keyword evidence="4 9" id="KW-0479">Metal-binding</keyword>
<keyword evidence="6 9" id="KW-0862">Zinc</keyword>
<dbReference type="InterPro" id="IPR045357">
    <property type="entry name" value="Aminopeptidase_N-like_N"/>
</dbReference>
<dbReference type="GO" id="GO:0005615">
    <property type="term" value="C:extracellular space"/>
    <property type="evidence" value="ECO:0007669"/>
    <property type="project" value="TreeGrafter"/>
</dbReference>
<dbReference type="InterPro" id="IPR001930">
    <property type="entry name" value="Peptidase_M1"/>
</dbReference>
<evidence type="ECO:0000256" key="3">
    <source>
        <dbReference type="ARBA" id="ARBA00022670"/>
    </source>
</evidence>
<dbReference type="InterPro" id="IPR027268">
    <property type="entry name" value="Peptidase_M4/M1_CTD_sf"/>
</dbReference>
<comment type="cofactor">
    <cofactor evidence="9 11">
        <name>Zn(2+)</name>
        <dbReference type="ChEBI" id="CHEBI:29105"/>
    </cofactor>
    <text evidence="9 11">Binds 1 zinc ion per subunit.</text>
</comment>
<proteinExistence type="inferred from homology"/>
<dbReference type="GO" id="GO:0006508">
    <property type="term" value="P:proteolysis"/>
    <property type="evidence" value="ECO:0007669"/>
    <property type="project" value="UniProtKB-KW"/>
</dbReference>
<keyword evidence="5 11" id="KW-0378">Hydrolase</keyword>
<dbReference type="EMBL" id="JALJAT010000002">
    <property type="protein sequence ID" value="KAK4473607.1"/>
    <property type="molecule type" value="Genomic_DNA"/>
</dbReference>
<dbReference type="Gene3D" id="1.10.390.10">
    <property type="entry name" value="Neutral Protease Domain 2"/>
    <property type="match status" value="1"/>
</dbReference>
<keyword evidence="7 11" id="KW-0482">Metalloprotease</keyword>